<reference evidence="1 2" key="1">
    <citation type="submission" date="2015-05" db="EMBL/GenBank/DDBJ databases">
        <title>Photobacterium galathea sp. nov.</title>
        <authorList>
            <person name="Machado H."/>
            <person name="Gram L."/>
        </authorList>
    </citation>
    <scope>NUCLEOTIDE SEQUENCE [LARGE SCALE GENOMIC DNA]</scope>
    <source>
        <strain evidence="1 2">DSM 22954</strain>
    </source>
</reference>
<evidence type="ECO:0000313" key="1">
    <source>
        <dbReference type="EMBL" id="KLV05139.1"/>
    </source>
</evidence>
<dbReference type="Proteomes" id="UP000035909">
    <property type="component" value="Unassembled WGS sequence"/>
</dbReference>
<gene>
    <name evidence="1" type="ORF">ABT57_22135</name>
</gene>
<name>A0A0J1H013_9GAMM</name>
<sequence length="130" mass="14266">MLSQTAFDTRSDNDNFSAQAQLAAASATVIYRLTADDFVVAANGHLVLTTLTAVDKSLPLHGRNIKAVCGAGGNAKHVVHDALPFPAMRTDPAKQLKDHQMSHFVRNDFIKKSLRIFSQQHRVKPDFPTL</sequence>
<dbReference type="AlphaFoldDB" id="A0A0J1H013"/>
<accession>A0A0J1H013</accession>
<protein>
    <submittedName>
        <fullName evidence="1">Uncharacterized protein</fullName>
    </submittedName>
</protein>
<evidence type="ECO:0000313" key="2">
    <source>
        <dbReference type="Proteomes" id="UP000035909"/>
    </source>
</evidence>
<organism evidence="1 2">
    <name type="scientific">Photobacterium ganghwense</name>
    <dbReference type="NCBI Taxonomy" id="320778"/>
    <lineage>
        <taxon>Bacteria</taxon>
        <taxon>Pseudomonadati</taxon>
        <taxon>Pseudomonadota</taxon>
        <taxon>Gammaproteobacteria</taxon>
        <taxon>Vibrionales</taxon>
        <taxon>Vibrionaceae</taxon>
        <taxon>Photobacterium</taxon>
    </lineage>
</organism>
<keyword evidence="2" id="KW-1185">Reference proteome</keyword>
<comment type="caution">
    <text evidence="1">The sequence shown here is derived from an EMBL/GenBank/DDBJ whole genome shotgun (WGS) entry which is preliminary data.</text>
</comment>
<proteinExistence type="predicted"/>
<dbReference type="EMBL" id="LDOU01000027">
    <property type="protein sequence ID" value="KLV05139.1"/>
    <property type="molecule type" value="Genomic_DNA"/>
</dbReference>